<dbReference type="Pfam" id="PF06415">
    <property type="entry name" value="iPGM_N"/>
    <property type="match status" value="1"/>
</dbReference>
<feature type="binding site" evidence="13">
    <location>
        <position position="469"/>
    </location>
    <ligand>
        <name>Mn(2+)</name>
        <dbReference type="ChEBI" id="CHEBI:29035"/>
        <label>2</label>
    </ligand>
</feature>
<dbReference type="EMBL" id="LBXN01000073">
    <property type="protein sequence ID" value="KKR31339.1"/>
    <property type="molecule type" value="Genomic_DNA"/>
</dbReference>
<evidence type="ECO:0000256" key="12">
    <source>
        <dbReference type="PIRSR" id="PIRSR001492-2"/>
    </source>
</evidence>
<feature type="binding site" evidence="13">
    <location>
        <position position="470"/>
    </location>
    <ligand>
        <name>Mn(2+)</name>
        <dbReference type="ChEBI" id="CHEBI:29035"/>
        <label>2</label>
    </ligand>
</feature>
<comment type="function">
    <text evidence="3 10">Catalyzes the interconversion of 2-phosphoglycerate and 3-phosphoglycerate.</text>
</comment>
<dbReference type="PANTHER" id="PTHR31637">
    <property type="entry name" value="2,3-BISPHOSPHOGLYCERATE-INDEPENDENT PHOSPHOGLYCERATE MUTASE"/>
    <property type="match status" value="1"/>
</dbReference>
<dbReference type="InterPro" id="IPR005995">
    <property type="entry name" value="Pgm_bpd_ind"/>
</dbReference>
<dbReference type="GO" id="GO:0006007">
    <property type="term" value="P:glucose catabolic process"/>
    <property type="evidence" value="ECO:0007669"/>
    <property type="project" value="InterPro"/>
</dbReference>
<evidence type="ECO:0000256" key="5">
    <source>
        <dbReference type="ARBA" id="ARBA00008819"/>
    </source>
</evidence>
<accession>A0A0G0PT43</accession>
<evidence type="ECO:0000256" key="4">
    <source>
        <dbReference type="ARBA" id="ARBA00004798"/>
    </source>
</evidence>
<comment type="cofactor">
    <cofactor evidence="2">
        <name>Mn(2+)</name>
        <dbReference type="ChEBI" id="CHEBI:29035"/>
    </cofactor>
</comment>
<feature type="binding site" evidence="10 12">
    <location>
        <position position="121"/>
    </location>
    <ligand>
        <name>substrate</name>
    </ligand>
</feature>
<dbReference type="SUPFAM" id="SSF64158">
    <property type="entry name" value="2,3-Bisphosphoglycerate-independent phosphoglycerate mutase, substrate-binding domain"/>
    <property type="match status" value="1"/>
</dbReference>
<dbReference type="InterPro" id="IPR006124">
    <property type="entry name" value="Metalloenzyme"/>
</dbReference>
<dbReference type="NCBIfam" id="TIGR01307">
    <property type="entry name" value="pgm_bpd_ind"/>
    <property type="match status" value="1"/>
</dbReference>
<keyword evidence="8 13" id="KW-0464">Manganese</keyword>
<feature type="binding site" evidence="13">
    <location>
        <position position="488"/>
    </location>
    <ligand>
        <name>Mn(2+)</name>
        <dbReference type="ChEBI" id="CHEBI:29035"/>
        <label>1</label>
    </ligand>
</feature>
<feature type="binding site" evidence="13">
    <location>
        <position position="10"/>
    </location>
    <ligand>
        <name>Mn(2+)</name>
        <dbReference type="ChEBI" id="CHEBI:29035"/>
        <label>2</label>
    </ligand>
</feature>
<sequence>MKSVILIILDGWGIAPSGAGNATSLAHIPQFHTFFTNYPHGLLRASGQAVGLPKNEVGNTETGHLNLGAGRIVYQDLPKINMAIADGSFFASKAFLGAIEHARKNASKLHLIGLIGAGGVHSNLEHLFALMQLCKEQNFKEVFLHLITDGRDSPPTSGASYVSEIIAETKSLGVGRIATIMGRFFAMDRDKRWDRTEKAYKALTEGVGNHFTDPVEIVNESYKSGKTDEFIEPGILMEQDKPVATVSAGDSVIFFNFRVDRPRQLTKAFVLDDFAGHGNEGYFDPYAVKYYKKHILEDTNASPPFLRGTKISDLFFTTMTEYEKGLSVSAVAFPPVIVDYPLGRAIADHGIRQLRMCESEKERFVTYYFNGQKEETFPLEERKIIPSPKVPTYDLKPEMSALPITDELIARIRSENYGLIVVNFANADMVGHTGVISAAVKACEVLDLCLGKIVSEALNHNGVCLITADHGNVEEMIDPRTGGVDTEHSSYPVPFIAIGREFEGKSKDLGVGMLADIAPTILGLLRLTKPSTMTGRNLLDGLTED</sequence>
<evidence type="ECO:0000256" key="3">
    <source>
        <dbReference type="ARBA" id="ARBA00002315"/>
    </source>
</evidence>
<evidence type="ECO:0000256" key="6">
    <source>
        <dbReference type="ARBA" id="ARBA00022723"/>
    </source>
</evidence>
<comment type="pathway">
    <text evidence="4 10">Carbohydrate degradation; glycolysis; pyruvate from D-glyceraldehyde 3-phosphate: step 3/5.</text>
</comment>
<dbReference type="FunFam" id="3.40.1450.10:FF:000002">
    <property type="entry name" value="2,3-bisphosphoglycerate-independent phosphoglycerate mutase"/>
    <property type="match status" value="1"/>
</dbReference>
<dbReference type="Proteomes" id="UP000034539">
    <property type="component" value="Unassembled WGS sequence"/>
</dbReference>
<dbReference type="Gene3D" id="3.40.1450.10">
    <property type="entry name" value="BPG-independent phosphoglycerate mutase, domain B"/>
    <property type="match status" value="1"/>
</dbReference>
<dbReference type="EC" id="5.4.2.12" evidence="10 11"/>
<dbReference type="InterPro" id="IPR011258">
    <property type="entry name" value="BPG-indep_PGM_N"/>
</dbReference>
<feature type="binding site" evidence="10 12">
    <location>
        <begin position="151"/>
        <end position="152"/>
    </location>
    <ligand>
        <name>substrate</name>
    </ligand>
</feature>
<evidence type="ECO:0000256" key="10">
    <source>
        <dbReference type="HAMAP-Rule" id="MF_01038"/>
    </source>
</evidence>
<evidence type="ECO:0000256" key="7">
    <source>
        <dbReference type="ARBA" id="ARBA00023152"/>
    </source>
</evidence>
<evidence type="ECO:0000256" key="2">
    <source>
        <dbReference type="ARBA" id="ARBA00001936"/>
    </source>
</evidence>
<feature type="binding site" evidence="13">
    <location>
        <position position="432"/>
    </location>
    <ligand>
        <name>Mn(2+)</name>
        <dbReference type="ChEBI" id="CHEBI:29035"/>
        <label>1</label>
    </ligand>
</feature>
<organism evidence="16 17">
    <name type="scientific">Candidatus Gottesmanbacteria bacterium GW2011_GWC2_39_8</name>
    <dbReference type="NCBI Taxonomy" id="1618450"/>
    <lineage>
        <taxon>Bacteria</taxon>
        <taxon>Candidatus Gottesmaniibacteriota</taxon>
    </lineage>
</organism>
<proteinExistence type="inferred from homology"/>
<feature type="binding site" evidence="10 12">
    <location>
        <position position="361"/>
    </location>
    <ligand>
        <name>substrate</name>
    </ligand>
</feature>
<evidence type="ECO:0000313" key="17">
    <source>
        <dbReference type="Proteomes" id="UP000034539"/>
    </source>
</evidence>
<dbReference type="AlphaFoldDB" id="A0A0G0PT43"/>
<feature type="binding site" evidence="13">
    <location>
        <position position="428"/>
    </location>
    <ligand>
        <name>Mn(2+)</name>
        <dbReference type="ChEBI" id="CHEBI:29035"/>
        <label>1</label>
    </ligand>
</feature>
<keyword evidence="6 13" id="KW-0479">Metal-binding</keyword>
<dbReference type="GO" id="GO:0006096">
    <property type="term" value="P:glycolytic process"/>
    <property type="evidence" value="ECO:0007669"/>
    <property type="project" value="UniProtKB-UniRule"/>
</dbReference>
<reference evidence="16 17" key="1">
    <citation type="journal article" date="2015" name="Nature">
        <title>rRNA introns, odd ribosomes, and small enigmatic genomes across a large radiation of phyla.</title>
        <authorList>
            <person name="Brown C.T."/>
            <person name="Hug L.A."/>
            <person name="Thomas B.C."/>
            <person name="Sharon I."/>
            <person name="Castelle C.J."/>
            <person name="Singh A."/>
            <person name="Wilkins M.J."/>
            <person name="Williams K.H."/>
            <person name="Banfield J.F."/>
        </authorList>
    </citation>
    <scope>NUCLEOTIDE SEQUENCE [LARGE SCALE GENOMIC DNA]</scope>
</reference>
<dbReference type="HAMAP" id="MF_01038">
    <property type="entry name" value="GpmI"/>
    <property type="match status" value="1"/>
</dbReference>
<dbReference type="Pfam" id="PF01676">
    <property type="entry name" value="Metalloenzyme"/>
    <property type="match status" value="1"/>
</dbReference>
<evidence type="ECO:0000256" key="1">
    <source>
        <dbReference type="ARBA" id="ARBA00000370"/>
    </source>
</evidence>
<dbReference type="PATRIC" id="fig|1618450.3.peg.1309"/>
<dbReference type="PANTHER" id="PTHR31637:SF0">
    <property type="entry name" value="2,3-BISPHOSPHOGLYCERATE-INDEPENDENT PHOSPHOGLYCERATE MUTASE"/>
    <property type="match status" value="1"/>
</dbReference>
<comment type="similarity">
    <text evidence="5 10">Belongs to the BPG-independent phosphoglycerate mutase family.</text>
</comment>
<dbReference type="GO" id="GO:0030145">
    <property type="term" value="F:manganese ion binding"/>
    <property type="evidence" value="ECO:0007669"/>
    <property type="project" value="InterPro"/>
</dbReference>
<keyword evidence="9 10" id="KW-0413">Isomerase</keyword>
<dbReference type="PIRSF" id="PIRSF001492">
    <property type="entry name" value="IPGAM"/>
    <property type="match status" value="1"/>
</dbReference>
<feature type="binding site" evidence="10 12">
    <location>
        <position position="189"/>
    </location>
    <ligand>
        <name>substrate</name>
    </ligand>
</feature>
<evidence type="ECO:0000256" key="8">
    <source>
        <dbReference type="ARBA" id="ARBA00023211"/>
    </source>
</evidence>
<dbReference type="InterPro" id="IPR036646">
    <property type="entry name" value="PGAM_B_sf"/>
</dbReference>
<dbReference type="Gene3D" id="3.40.720.10">
    <property type="entry name" value="Alkaline Phosphatase, subunit A"/>
    <property type="match status" value="1"/>
</dbReference>
<evidence type="ECO:0000313" key="16">
    <source>
        <dbReference type="EMBL" id="KKR31339.1"/>
    </source>
</evidence>
<comment type="catalytic activity">
    <reaction evidence="1 10">
        <text>(2R)-2-phosphoglycerate = (2R)-3-phosphoglycerate</text>
        <dbReference type="Rhea" id="RHEA:15901"/>
        <dbReference type="ChEBI" id="CHEBI:58272"/>
        <dbReference type="ChEBI" id="CHEBI:58289"/>
        <dbReference type="EC" id="5.4.2.12"/>
    </reaction>
</comment>
<dbReference type="InterPro" id="IPR017850">
    <property type="entry name" value="Alkaline_phosphatase_core_sf"/>
</dbReference>
<keyword evidence="7 10" id="KW-0324">Glycolysis</keyword>
<evidence type="ECO:0000256" key="13">
    <source>
        <dbReference type="PIRSR" id="PIRSR001492-3"/>
    </source>
</evidence>
<comment type="subunit">
    <text evidence="10">Monomer.</text>
</comment>
<evidence type="ECO:0000259" key="14">
    <source>
        <dbReference type="Pfam" id="PF01676"/>
    </source>
</evidence>
<dbReference type="GO" id="GO:0004619">
    <property type="term" value="F:phosphoglycerate mutase activity"/>
    <property type="evidence" value="ECO:0007669"/>
    <property type="project" value="UniProtKB-UniRule"/>
</dbReference>
<dbReference type="SUPFAM" id="SSF53649">
    <property type="entry name" value="Alkaline phosphatase-like"/>
    <property type="match status" value="1"/>
</dbReference>
<gene>
    <name evidence="10" type="primary">gpmI</name>
    <name evidence="16" type="ORF">UT63_C0073G0005</name>
</gene>
<comment type="caution">
    <text evidence="16">The sequence shown here is derived from an EMBL/GenBank/DDBJ whole genome shotgun (WGS) entry which is preliminary data.</text>
</comment>
<evidence type="ECO:0000256" key="9">
    <source>
        <dbReference type="ARBA" id="ARBA00023235"/>
    </source>
</evidence>
<feature type="binding site" evidence="10 12">
    <location>
        <position position="183"/>
    </location>
    <ligand>
        <name>substrate</name>
    </ligand>
</feature>
<feature type="domain" description="Metalloenzyme" evidence="14">
    <location>
        <begin position="2"/>
        <end position="528"/>
    </location>
</feature>
<dbReference type="UniPathway" id="UPA00109">
    <property type="reaction ID" value="UER00186"/>
</dbReference>
<protein>
    <recommendedName>
        <fullName evidence="10 11">2,3-bisphosphoglycerate-independent phosphoglycerate mutase</fullName>
        <shortName evidence="10">BPG-independent PGAM</shortName>
        <shortName evidence="10">Phosphoglyceromutase</shortName>
        <shortName evidence="10">iPGM</shortName>
        <ecNumber evidence="10 11">5.4.2.12</ecNumber>
    </recommendedName>
</protein>
<dbReference type="CDD" id="cd16010">
    <property type="entry name" value="iPGM"/>
    <property type="match status" value="1"/>
</dbReference>
<comment type="caution">
    <text evidence="10">Lacks conserved residue(s) required for the propagation of feature annotation.</text>
</comment>
<name>A0A0G0PT43_9BACT</name>
<evidence type="ECO:0000259" key="15">
    <source>
        <dbReference type="Pfam" id="PF06415"/>
    </source>
</evidence>
<feature type="domain" description="BPG-independent PGAM N-terminal" evidence="15">
    <location>
        <begin position="80"/>
        <end position="323"/>
    </location>
</feature>
<feature type="binding site" evidence="10 12">
    <location>
        <begin position="258"/>
        <end position="261"/>
    </location>
    <ligand>
        <name>substrate</name>
    </ligand>
</feature>
<evidence type="ECO:0000256" key="11">
    <source>
        <dbReference type="NCBIfam" id="TIGR01307"/>
    </source>
</evidence>
<dbReference type="GO" id="GO:0005829">
    <property type="term" value="C:cytosol"/>
    <property type="evidence" value="ECO:0007669"/>
    <property type="project" value="TreeGrafter"/>
</dbReference>